<evidence type="ECO:0008006" key="3">
    <source>
        <dbReference type="Google" id="ProtNLM"/>
    </source>
</evidence>
<dbReference type="STRING" id="1120996.SAMN02746066_01726"/>
<organism evidence="1 2">
    <name type="scientific">Anaerosporobacter mobilis DSM 15930</name>
    <dbReference type="NCBI Taxonomy" id="1120996"/>
    <lineage>
        <taxon>Bacteria</taxon>
        <taxon>Bacillati</taxon>
        <taxon>Bacillota</taxon>
        <taxon>Clostridia</taxon>
        <taxon>Lachnospirales</taxon>
        <taxon>Lachnospiraceae</taxon>
        <taxon>Anaerosporobacter</taxon>
    </lineage>
</organism>
<accession>A0A1M7I8P6</accession>
<dbReference type="AlphaFoldDB" id="A0A1M7I8P6"/>
<evidence type="ECO:0000313" key="1">
    <source>
        <dbReference type="EMBL" id="SHM36988.1"/>
    </source>
</evidence>
<dbReference type="EMBL" id="FRCP01000009">
    <property type="protein sequence ID" value="SHM36988.1"/>
    <property type="molecule type" value="Genomic_DNA"/>
</dbReference>
<gene>
    <name evidence="1" type="ORF">SAMN02746066_01726</name>
</gene>
<sequence length="350" mass="41881">MLKINFDFEELLGDIISFNGLYIDLLDCNEYTIWYLIRQAGIKSFLPVLNTKAFYNNKSNIDEIGFGIYRDLNLKEIKNNLDKYYNIKIVHFDKTKSNFIDFIKDGISKKQFIFTLYDFYYDTLVSDPKVHDLHGHPVTGIDDERDIFLSLLPGKYEVRFVDLERMLREYIEVSSEAENYCFYLETSKFNYPNDTKVLNIIQTDIINTLNDWKEEIEYFNQYIIELNKVISFTQENKKDFALKERLLFNSIMEGMHGNFIFKLRLISENYNVSTYDFEEEFFNNRKQSIIISNLYRKAAVILDDDEAYFNDLIRRISQNIYKFFVVESSEILYKFIEFIRKEGIVDVFEN</sequence>
<reference evidence="1 2" key="1">
    <citation type="submission" date="2016-11" db="EMBL/GenBank/DDBJ databases">
        <authorList>
            <person name="Jaros S."/>
            <person name="Januszkiewicz K."/>
            <person name="Wedrychowicz H."/>
        </authorList>
    </citation>
    <scope>NUCLEOTIDE SEQUENCE [LARGE SCALE GENOMIC DNA]</scope>
    <source>
        <strain evidence="1 2">DSM 15930</strain>
    </source>
</reference>
<protein>
    <recommendedName>
        <fullName evidence="3">Butirosin biosynthesis protein H, N-terminal</fullName>
    </recommendedName>
</protein>
<keyword evidence="2" id="KW-1185">Reference proteome</keyword>
<proteinExistence type="predicted"/>
<dbReference type="Proteomes" id="UP000184038">
    <property type="component" value="Unassembled WGS sequence"/>
</dbReference>
<dbReference type="RefSeq" id="WP_073286072.1">
    <property type="nucleotide sequence ID" value="NZ_FRCP01000009.1"/>
</dbReference>
<evidence type="ECO:0000313" key="2">
    <source>
        <dbReference type="Proteomes" id="UP000184038"/>
    </source>
</evidence>
<name>A0A1M7I8P6_9FIRM</name>